<name>A0A540VWA7_9GAMM</name>
<protein>
    <recommendedName>
        <fullName evidence="1">DNA-directed DNA polymerase</fullName>
        <ecNumber evidence="1">2.7.7.7</ecNumber>
    </recommendedName>
</protein>
<feature type="region of interest" description="Disordered" evidence="4">
    <location>
        <begin position="1"/>
        <end position="22"/>
    </location>
</feature>
<dbReference type="GO" id="GO:0009360">
    <property type="term" value="C:DNA polymerase III complex"/>
    <property type="evidence" value="ECO:0007669"/>
    <property type="project" value="TreeGrafter"/>
</dbReference>
<dbReference type="GO" id="GO:0006261">
    <property type="term" value="P:DNA-templated DNA replication"/>
    <property type="evidence" value="ECO:0007669"/>
    <property type="project" value="TreeGrafter"/>
</dbReference>
<dbReference type="InterPro" id="IPR027417">
    <property type="entry name" value="P-loop_NTPase"/>
</dbReference>
<dbReference type="PANTHER" id="PTHR11669">
    <property type="entry name" value="REPLICATION FACTOR C / DNA POLYMERASE III GAMMA-TAU SUBUNIT"/>
    <property type="match status" value="1"/>
</dbReference>
<evidence type="ECO:0000313" key="6">
    <source>
        <dbReference type="Proteomes" id="UP000315400"/>
    </source>
</evidence>
<dbReference type="InterPro" id="IPR050238">
    <property type="entry name" value="DNA_Rep/Repair_Clamp_Loader"/>
</dbReference>
<dbReference type="PANTHER" id="PTHR11669:SF8">
    <property type="entry name" value="DNA POLYMERASE III SUBUNIT DELTA"/>
    <property type="match status" value="1"/>
</dbReference>
<evidence type="ECO:0000256" key="2">
    <source>
        <dbReference type="ARBA" id="ARBA00022932"/>
    </source>
</evidence>
<gene>
    <name evidence="5" type="ORF">FKY71_03615</name>
</gene>
<keyword evidence="2" id="KW-0239">DNA-directed DNA polymerase</keyword>
<evidence type="ECO:0000256" key="3">
    <source>
        <dbReference type="ARBA" id="ARBA00049244"/>
    </source>
</evidence>
<accession>A0A540VWA7</accession>
<reference evidence="5 6" key="1">
    <citation type="submission" date="2019-06" db="EMBL/GenBank/DDBJ databases">
        <title>Metagenome assembled Genome of Spiribacter salinus SL48-SHIP from the microbial mat of Salt Lake 48 (Novosibirsk region, Russia).</title>
        <authorList>
            <person name="Shipova A."/>
            <person name="Rozanov A.S."/>
            <person name="Bryanskaya A.V."/>
            <person name="Peltek S.E."/>
        </authorList>
    </citation>
    <scope>NUCLEOTIDE SEQUENCE [LARGE SCALE GENOMIC DNA]</scope>
    <source>
        <strain evidence="5">SL48-SHIP-2</strain>
    </source>
</reference>
<dbReference type="Gene3D" id="3.40.50.300">
    <property type="entry name" value="P-loop containing nucleotide triphosphate hydrolases"/>
    <property type="match status" value="1"/>
</dbReference>
<organism evidence="5 6">
    <name type="scientific">Spiribacter salinus</name>
    <dbReference type="NCBI Taxonomy" id="1335746"/>
    <lineage>
        <taxon>Bacteria</taxon>
        <taxon>Pseudomonadati</taxon>
        <taxon>Pseudomonadota</taxon>
        <taxon>Gammaproteobacteria</taxon>
        <taxon>Chromatiales</taxon>
        <taxon>Ectothiorhodospiraceae</taxon>
        <taxon>Spiribacter</taxon>
    </lineage>
</organism>
<dbReference type="NCBIfam" id="NF005677">
    <property type="entry name" value="PRK07471.1"/>
    <property type="match status" value="1"/>
</dbReference>
<proteinExistence type="predicted"/>
<dbReference type="EC" id="2.7.7.7" evidence="1"/>
<evidence type="ECO:0000256" key="4">
    <source>
        <dbReference type="SAM" id="MobiDB-lite"/>
    </source>
</evidence>
<evidence type="ECO:0000313" key="5">
    <source>
        <dbReference type="EMBL" id="TQF00384.1"/>
    </source>
</evidence>
<dbReference type="Pfam" id="PF13177">
    <property type="entry name" value="DNA_pol3_delta2"/>
    <property type="match status" value="1"/>
</dbReference>
<comment type="catalytic activity">
    <reaction evidence="3">
        <text>DNA(n) + a 2'-deoxyribonucleoside 5'-triphosphate = DNA(n+1) + diphosphate</text>
        <dbReference type="Rhea" id="RHEA:22508"/>
        <dbReference type="Rhea" id="RHEA-COMP:17339"/>
        <dbReference type="Rhea" id="RHEA-COMP:17340"/>
        <dbReference type="ChEBI" id="CHEBI:33019"/>
        <dbReference type="ChEBI" id="CHEBI:61560"/>
        <dbReference type="ChEBI" id="CHEBI:173112"/>
        <dbReference type="EC" id="2.7.7.7"/>
    </reaction>
</comment>
<evidence type="ECO:0000256" key="1">
    <source>
        <dbReference type="ARBA" id="ARBA00012417"/>
    </source>
</evidence>
<dbReference type="Proteomes" id="UP000315400">
    <property type="component" value="Unassembled WGS sequence"/>
</dbReference>
<keyword evidence="5" id="KW-0548">Nucleotidyltransferase</keyword>
<sequence>MAEHDFIEPERLEGTPHPRDTQKLYGQSEAEARFLEAYQSGRLHHAWLMSGPQGVGKATLAWRIARFLLTRNEDDNGPGLFENASPQAVTLDIAADDPVVTRMQAGSEPRLFKITRSVNPETKRLRDMIVVDDVRALGRFLSMSAAEGGRRVVIVDAADEMNTQAANALLKMLEEPPRLTTFLLVAHQPAALLPTIRSRCRELRLAVLGPENMSRALRAVGLDQELSKASAGTLAALSGGSVGAAARLLKLDGLSLYSEILGTIATLPNIDRARVQHLAGKFSMRGAEEELDLFCVLLEMLLFRLARAGASGDNAPADAQEAEIFARLSPDIHAARRWARLSDELLSRLRHGRAVNLDAAALILDTFLRIQRSVAGQSKT</sequence>
<dbReference type="SUPFAM" id="SSF52540">
    <property type="entry name" value="P-loop containing nucleoside triphosphate hydrolases"/>
    <property type="match status" value="1"/>
</dbReference>
<dbReference type="AlphaFoldDB" id="A0A540VWA7"/>
<dbReference type="GO" id="GO:0003887">
    <property type="term" value="F:DNA-directed DNA polymerase activity"/>
    <property type="evidence" value="ECO:0007669"/>
    <property type="project" value="UniProtKB-KW"/>
</dbReference>
<dbReference type="EMBL" id="VIFK01000014">
    <property type="protein sequence ID" value="TQF00384.1"/>
    <property type="molecule type" value="Genomic_DNA"/>
</dbReference>
<comment type="caution">
    <text evidence="5">The sequence shown here is derived from an EMBL/GenBank/DDBJ whole genome shotgun (WGS) entry which is preliminary data.</text>
</comment>
<keyword evidence="5" id="KW-0808">Transferase</keyword>